<dbReference type="EMBL" id="UOFN01000080">
    <property type="protein sequence ID" value="VAW77695.1"/>
    <property type="molecule type" value="Genomic_DNA"/>
</dbReference>
<evidence type="ECO:0000313" key="3">
    <source>
        <dbReference type="EMBL" id="VAW77695.1"/>
    </source>
</evidence>
<accession>A0A3B0YA52</accession>
<organism evidence="3">
    <name type="scientific">hydrothermal vent metagenome</name>
    <dbReference type="NCBI Taxonomy" id="652676"/>
    <lineage>
        <taxon>unclassified sequences</taxon>
        <taxon>metagenomes</taxon>
        <taxon>ecological metagenomes</taxon>
    </lineage>
</organism>
<dbReference type="PANTHER" id="PTHR43080:SF2">
    <property type="entry name" value="CBS DOMAIN-CONTAINING PROTEIN"/>
    <property type="match status" value="1"/>
</dbReference>
<dbReference type="Gene3D" id="3.10.580.10">
    <property type="entry name" value="CBS-domain"/>
    <property type="match status" value="1"/>
</dbReference>
<evidence type="ECO:0000256" key="1">
    <source>
        <dbReference type="ARBA" id="ARBA00023122"/>
    </source>
</evidence>
<sequence length="167" mass="18216">MLIPVNAYNSGEEPAMRVSKVMTCDVQSCDPQTDLETVAMQMWNGDCGSIPVMGEEGMPVGMITDRDIAMAGALQNRALRDIRTCDVINGHDMQYCMTDDTIEAALAIMASRHVRRLPVIDETGTLKGVLSIDNIVTSAERGKRGQGKPDLSFEDAMDTLKAICTHH</sequence>
<proteinExistence type="predicted"/>
<dbReference type="SMART" id="SM00116">
    <property type="entry name" value="CBS"/>
    <property type="match status" value="2"/>
</dbReference>
<feature type="domain" description="CBS" evidence="2">
    <location>
        <begin position="87"/>
        <end position="145"/>
    </location>
</feature>
<dbReference type="InterPro" id="IPR051257">
    <property type="entry name" value="Diverse_CBS-Domain"/>
</dbReference>
<keyword evidence="1" id="KW-0129">CBS domain</keyword>
<dbReference type="PROSITE" id="PS51371">
    <property type="entry name" value="CBS"/>
    <property type="match status" value="2"/>
</dbReference>
<dbReference type="InterPro" id="IPR046342">
    <property type="entry name" value="CBS_dom_sf"/>
</dbReference>
<feature type="domain" description="CBS" evidence="2">
    <location>
        <begin position="22"/>
        <end position="79"/>
    </location>
</feature>
<dbReference type="InterPro" id="IPR000644">
    <property type="entry name" value="CBS_dom"/>
</dbReference>
<dbReference type="AlphaFoldDB" id="A0A3B0YA52"/>
<dbReference type="SUPFAM" id="SSF54631">
    <property type="entry name" value="CBS-domain pair"/>
    <property type="match status" value="1"/>
</dbReference>
<evidence type="ECO:0000259" key="2">
    <source>
        <dbReference type="PROSITE" id="PS51371"/>
    </source>
</evidence>
<reference evidence="3" key="1">
    <citation type="submission" date="2018-06" db="EMBL/GenBank/DDBJ databases">
        <authorList>
            <person name="Zhirakovskaya E."/>
        </authorList>
    </citation>
    <scope>NUCLEOTIDE SEQUENCE</scope>
</reference>
<gene>
    <name evidence="3" type="ORF">MNBD_GAMMA15-1471</name>
</gene>
<dbReference type="Pfam" id="PF00571">
    <property type="entry name" value="CBS"/>
    <property type="match status" value="2"/>
</dbReference>
<protein>
    <recommendedName>
        <fullName evidence="2">CBS domain-containing protein</fullName>
    </recommendedName>
</protein>
<dbReference type="PANTHER" id="PTHR43080">
    <property type="entry name" value="CBS DOMAIN-CONTAINING PROTEIN CBSX3, MITOCHONDRIAL"/>
    <property type="match status" value="1"/>
</dbReference>
<name>A0A3B0YA52_9ZZZZ</name>